<dbReference type="InterPro" id="IPR048020">
    <property type="entry name" value="Transpos_IS3"/>
</dbReference>
<dbReference type="PANTHER" id="PTHR46889">
    <property type="entry name" value="TRANSPOSASE INSF FOR INSERTION SEQUENCE IS3B-RELATED"/>
    <property type="match status" value="1"/>
</dbReference>
<dbReference type="SUPFAM" id="SSF53098">
    <property type="entry name" value="Ribonuclease H-like"/>
    <property type="match status" value="1"/>
</dbReference>
<dbReference type="InterPro" id="IPR012337">
    <property type="entry name" value="RNaseH-like_sf"/>
</dbReference>
<keyword evidence="4" id="KW-1185">Reference proteome</keyword>
<dbReference type="PANTHER" id="PTHR46889:SF4">
    <property type="entry name" value="TRANSPOSASE INSO FOR INSERTION SEQUENCE ELEMENT IS911B-RELATED"/>
    <property type="match status" value="1"/>
</dbReference>
<evidence type="ECO:0000313" key="4">
    <source>
        <dbReference type="Proteomes" id="UP000199652"/>
    </source>
</evidence>
<dbReference type="AlphaFoldDB" id="A0A1H3JJT5"/>
<dbReference type="InterPro" id="IPR001584">
    <property type="entry name" value="Integrase_cat-core"/>
</dbReference>
<protein>
    <submittedName>
        <fullName evidence="3">Transposase InsO and inactivated derivatives</fullName>
    </submittedName>
</protein>
<dbReference type="PROSITE" id="PS50994">
    <property type="entry name" value="INTEGRASE"/>
    <property type="match status" value="1"/>
</dbReference>
<reference evidence="4" key="1">
    <citation type="submission" date="2016-10" db="EMBL/GenBank/DDBJ databases">
        <authorList>
            <person name="Varghese N."/>
            <person name="Submissions S."/>
        </authorList>
    </citation>
    <scope>NUCLEOTIDE SEQUENCE [LARGE SCALE GENOMIC DNA]</scope>
    <source>
        <strain evidence="4">VPI 5359</strain>
    </source>
</reference>
<dbReference type="InterPro" id="IPR025948">
    <property type="entry name" value="HTH-like_dom"/>
</dbReference>
<dbReference type="Gene3D" id="3.30.420.10">
    <property type="entry name" value="Ribonuclease H-like superfamily/Ribonuclease H"/>
    <property type="match status" value="1"/>
</dbReference>
<dbReference type="GO" id="GO:0015074">
    <property type="term" value="P:DNA integration"/>
    <property type="evidence" value="ECO:0007669"/>
    <property type="project" value="InterPro"/>
</dbReference>
<dbReference type="EMBL" id="FNOU01000030">
    <property type="protein sequence ID" value="SDY39494.1"/>
    <property type="molecule type" value="Genomic_DNA"/>
</dbReference>
<comment type="function">
    <text evidence="1">Involved in the transposition of the insertion sequence.</text>
</comment>
<evidence type="ECO:0000313" key="3">
    <source>
        <dbReference type="EMBL" id="SDY39494.1"/>
    </source>
</evidence>
<dbReference type="InterPro" id="IPR036397">
    <property type="entry name" value="RNaseH_sf"/>
</dbReference>
<accession>A0A1H3JJT5</accession>
<proteinExistence type="predicted"/>
<dbReference type="InterPro" id="IPR050900">
    <property type="entry name" value="Transposase_IS3/IS150/IS904"/>
</dbReference>
<gene>
    <name evidence="3" type="ORF">SAMN04488579_13024</name>
</gene>
<sequence>MCKLLKIPRSTFYYIPKEKDPREDKTLNQQICDIFNQSRNNYGTRKIKVELERIGKQVSRRRIGRIMASNGLVSNYTIKQYKVHRTKCIPSQTPNIVNREFNRQEALEVIVSDLTYVNVSGKWHYICLIIDLYNREIIGYAAGKHKDAQLVYKAFSRIQRDLNTIQIFHTDRGSEFMNQCIDDLLNTFKIKRSLSAKGCPYDNAVAEATYKVVKTEFAFNRKFDDFDELERELFDYIHWYNHIRIHGSLDYLTPIEYNKQCLV</sequence>
<dbReference type="NCBIfam" id="NF033516">
    <property type="entry name" value="transpos_IS3"/>
    <property type="match status" value="1"/>
</dbReference>
<dbReference type="Proteomes" id="UP000199652">
    <property type="component" value="Unassembled WGS sequence"/>
</dbReference>
<name>A0A1H3JJT5_EUBBA</name>
<evidence type="ECO:0000259" key="2">
    <source>
        <dbReference type="PROSITE" id="PS50994"/>
    </source>
</evidence>
<dbReference type="GO" id="GO:0003676">
    <property type="term" value="F:nucleic acid binding"/>
    <property type="evidence" value="ECO:0007669"/>
    <property type="project" value="InterPro"/>
</dbReference>
<dbReference type="Pfam" id="PF13333">
    <property type="entry name" value="rve_2"/>
    <property type="match status" value="1"/>
</dbReference>
<dbReference type="Pfam" id="PF13276">
    <property type="entry name" value="HTH_21"/>
    <property type="match status" value="1"/>
</dbReference>
<organism evidence="3 4">
    <name type="scientific">Eubacterium barkeri</name>
    <name type="common">Clostridium barkeri</name>
    <dbReference type="NCBI Taxonomy" id="1528"/>
    <lineage>
        <taxon>Bacteria</taxon>
        <taxon>Bacillati</taxon>
        <taxon>Bacillota</taxon>
        <taxon>Clostridia</taxon>
        <taxon>Eubacteriales</taxon>
        <taxon>Eubacteriaceae</taxon>
        <taxon>Eubacterium</taxon>
    </lineage>
</organism>
<dbReference type="Pfam" id="PF00665">
    <property type="entry name" value="rve"/>
    <property type="match status" value="1"/>
</dbReference>
<evidence type="ECO:0000256" key="1">
    <source>
        <dbReference type="ARBA" id="ARBA00002286"/>
    </source>
</evidence>
<feature type="domain" description="Integrase catalytic" evidence="2">
    <location>
        <begin position="90"/>
        <end position="262"/>
    </location>
</feature>